<proteinExistence type="predicted"/>
<dbReference type="PANTHER" id="PTHR46698">
    <property type="entry name" value="CROSSVEINLESS 2"/>
    <property type="match status" value="1"/>
</dbReference>
<organism evidence="8 9">
    <name type="scientific">Limulus polyphemus</name>
    <name type="common">Atlantic horseshoe crab</name>
    <dbReference type="NCBI Taxonomy" id="6850"/>
    <lineage>
        <taxon>Eukaryota</taxon>
        <taxon>Metazoa</taxon>
        <taxon>Ecdysozoa</taxon>
        <taxon>Arthropoda</taxon>
        <taxon>Chelicerata</taxon>
        <taxon>Merostomata</taxon>
        <taxon>Xiphosura</taxon>
        <taxon>Limulidae</taxon>
        <taxon>Limulus</taxon>
    </lineage>
</organism>
<evidence type="ECO:0000256" key="2">
    <source>
        <dbReference type="ARBA" id="ARBA00022525"/>
    </source>
</evidence>
<dbReference type="SMART" id="SM00832">
    <property type="entry name" value="C8"/>
    <property type="match status" value="1"/>
</dbReference>
<keyword evidence="3" id="KW-0732">Signal</keyword>
<dbReference type="SMART" id="SM00214">
    <property type="entry name" value="VWC"/>
    <property type="match status" value="3"/>
</dbReference>
<dbReference type="Proteomes" id="UP000694941">
    <property type="component" value="Unplaced"/>
</dbReference>
<reference evidence="9" key="1">
    <citation type="submission" date="2025-08" db="UniProtKB">
        <authorList>
            <consortium name="RefSeq"/>
        </authorList>
    </citation>
    <scope>IDENTIFICATION</scope>
    <source>
        <tissue evidence="9">Muscle</tissue>
    </source>
</reference>
<dbReference type="PROSITE" id="PS51233">
    <property type="entry name" value="VWFD"/>
    <property type="match status" value="1"/>
</dbReference>
<gene>
    <name evidence="9" type="primary">LOC106465085</name>
</gene>
<dbReference type="SMART" id="SM00216">
    <property type="entry name" value="VWD"/>
    <property type="match status" value="1"/>
</dbReference>
<keyword evidence="5" id="KW-1015">Disulfide bond</keyword>
<dbReference type="PANTHER" id="PTHR46698:SF4">
    <property type="entry name" value="CROSSVEINLESS 2"/>
    <property type="match status" value="1"/>
</dbReference>
<dbReference type="Gene3D" id="6.20.200.20">
    <property type="match status" value="2"/>
</dbReference>
<evidence type="ECO:0000259" key="6">
    <source>
        <dbReference type="PROSITE" id="PS50184"/>
    </source>
</evidence>
<dbReference type="InterPro" id="IPR014853">
    <property type="entry name" value="VWF/SSPO/ZAN-like_Cys-rich_dom"/>
</dbReference>
<feature type="domain" description="VWFC" evidence="6">
    <location>
        <begin position="108"/>
        <end position="167"/>
    </location>
</feature>
<dbReference type="InterPro" id="IPR001846">
    <property type="entry name" value="VWF_type-D"/>
</dbReference>
<evidence type="ECO:0000256" key="5">
    <source>
        <dbReference type="ARBA" id="ARBA00023157"/>
    </source>
</evidence>
<evidence type="ECO:0000256" key="4">
    <source>
        <dbReference type="ARBA" id="ARBA00022737"/>
    </source>
</evidence>
<dbReference type="Pfam" id="PF00093">
    <property type="entry name" value="VWC"/>
    <property type="match status" value="3"/>
</dbReference>
<dbReference type="PROSITE" id="PS01208">
    <property type="entry name" value="VWFC_1"/>
    <property type="match status" value="2"/>
</dbReference>
<comment type="subcellular location">
    <subcellularLocation>
        <location evidence="1">Secreted</location>
    </subcellularLocation>
</comment>
<dbReference type="PROSITE" id="PS50184">
    <property type="entry name" value="VWFC_2"/>
    <property type="match status" value="3"/>
</dbReference>
<evidence type="ECO:0000313" key="9">
    <source>
        <dbReference type="RefSeq" id="XP_022248617.1"/>
    </source>
</evidence>
<dbReference type="RefSeq" id="XP_022248617.1">
    <property type="nucleotide sequence ID" value="XM_022392909.1"/>
</dbReference>
<protein>
    <submittedName>
        <fullName evidence="9">BMP-binding endothelial regulator protein-like</fullName>
    </submittedName>
</protein>
<dbReference type="Pfam" id="PF01826">
    <property type="entry name" value="TIL"/>
    <property type="match status" value="1"/>
</dbReference>
<evidence type="ECO:0000259" key="7">
    <source>
        <dbReference type="PROSITE" id="PS51233"/>
    </source>
</evidence>
<dbReference type="InterPro" id="IPR002919">
    <property type="entry name" value="TIL_dom"/>
</dbReference>
<keyword evidence="4" id="KW-0677">Repeat</keyword>
<dbReference type="Gene3D" id="2.10.25.10">
    <property type="entry name" value="Laminin"/>
    <property type="match status" value="1"/>
</dbReference>
<accession>A0ABM1SYB1</accession>
<dbReference type="CDD" id="cd19941">
    <property type="entry name" value="TIL"/>
    <property type="match status" value="1"/>
</dbReference>
<dbReference type="Gene3D" id="2.10.70.10">
    <property type="entry name" value="Complement Module, domain 1"/>
    <property type="match status" value="1"/>
</dbReference>
<dbReference type="SUPFAM" id="SSF57603">
    <property type="entry name" value="FnI-like domain"/>
    <property type="match status" value="3"/>
</dbReference>
<name>A0ABM1SYB1_LIMPO</name>
<keyword evidence="8" id="KW-1185">Reference proteome</keyword>
<dbReference type="SUPFAM" id="SSF57567">
    <property type="entry name" value="Serine protease inhibitors"/>
    <property type="match status" value="1"/>
</dbReference>
<dbReference type="GeneID" id="106465085"/>
<evidence type="ECO:0000313" key="8">
    <source>
        <dbReference type="Proteomes" id="UP000694941"/>
    </source>
</evidence>
<evidence type="ECO:0000256" key="3">
    <source>
        <dbReference type="ARBA" id="ARBA00022729"/>
    </source>
</evidence>
<dbReference type="InterPro" id="IPR052424">
    <property type="entry name" value="Kielin_Chordin-BMP_Reg"/>
</dbReference>
<feature type="domain" description="VWFD" evidence="7">
    <location>
        <begin position="238"/>
        <end position="411"/>
    </location>
</feature>
<feature type="domain" description="VWFC" evidence="6">
    <location>
        <begin position="36"/>
        <end position="98"/>
    </location>
</feature>
<evidence type="ECO:0000256" key="1">
    <source>
        <dbReference type="ARBA" id="ARBA00004613"/>
    </source>
</evidence>
<dbReference type="Pfam" id="PF00094">
    <property type="entry name" value="VWD"/>
    <property type="match status" value="1"/>
</dbReference>
<dbReference type="Pfam" id="PF08742">
    <property type="entry name" value="C8"/>
    <property type="match status" value="1"/>
</dbReference>
<keyword evidence="2" id="KW-0964">Secreted</keyword>
<sequence>MFSCQSGVVTEAMIHCHVPCRNHQPPVAGECCPSCKGCTLGGRTYSDNEEIEVTQADPCVQCSCKKGNIACIKTVCPVLPCPEYKYTIKPGECCPSCKGNRKFNNFNGSCLVGMTLIKHEQTMVFDRCTNCTCKNSTTICQRTVCPPVHCPPDFQEFLPNQCCYRCREPEESKATCGDGGRIYQDGESWKKERCTTCSCKDGKVMCAALECFRQSCPKRHKLKTLPGVCCPTCVEEDGVCSVFGDPHYRTFDGRIFTFQGSCKYLLTNDCKGNKSFSIQVINDPRHTKTFSWTKVVKIKVGESKIRMARFMKVKINKKKVQLPYVKLGSFSIVQEGYNIVTRTNLGIKMMWDGGSFLEVSVPPEFKNQMCGLCGNYNGDSKDDFITRNGNVVSDVDIFGNDWKRGRERRCKPLVSTKARDSSCGHNWESRIRGIQECNVLKVASVFHRCHSQVDPMPYYQSCLIDMCECPLTERCYCEALHAYARECERAGIVLNWRKNTGCENVYCPKGAVFTTCGTACKRTCRNYRQNKPCRRRCKPGCICPAGTVLQKNRCVSIEKCYP</sequence>
<feature type="domain" description="VWFC" evidence="6">
    <location>
        <begin position="174"/>
        <end position="234"/>
    </location>
</feature>
<dbReference type="InterPro" id="IPR036084">
    <property type="entry name" value="Ser_inhib-like_sf"/>
</dbReference>
<dbReference type="InterPro" id="IPR001007">
    <property type="entry name" value="VWF_dom"/>
</dbReference>